<evidence type="ECO:0000313" key="3">
    <source>
        <dbReference type="Proteomes" id="UP000617041"/>
    </source>
</evidence>
<dbReference type="CDD" id="cd07012">
    <property type="entry name" value="PBP2_Bug_TTT"/>
    <property type="match status" value="1"/>
</dbReference>
<comment type="caution">
    <text evidence="2">The sequence shown here is derived from an EMBL/GenBank/DDBJ whole genome shotgun (WGS) entry which is preliminary data.</text>
</comment>
<dbReference type="RefSeq" id="WP_200787622.1">
    <property type="nucleotide sequence ID" value="NZ_JAEDAO010000001.1"/>
</dbReference>
<keyword evidence="3" id="KW-1185">Reference proteome</keyword>
<accession>A0A934Q141</accession>
<evidence type="ECO:0000256" key="1">
    <source>
        <dbReference type="ARBA" id="ARBA00006987"/>
    </source>
</evidence>
<protein>
    <submittedName>
        <fullName evidence="2">Tripartite tricarboxylate transporter substrate binding protein</fullName>
    </submittedName>
</protein>
<name>A0A934Q141_9BURK</name>
<dbReference type="Pfam" id="PF03401">
    <property type="entry name" value="TctC"/>
    <property type="match status" value="1"/>
</dbReference>
<dbReference type="PANTHER" id="PTHR42928:SF5">
    <property type="entry name" value="BLR1237 PROTEIN"/>
    <property type="match status" value="1"/>
</dbReference>
<dbReference type="SUPFAM" id="SSF53850">
    <property type="entry name" value="Periplasmic binding protein-like II"/>
    <property type="match status" value="1"/>
</dbReference>
<comment type="similarity">
    <text evidence="1">Belongs to the UPF0065 (bug) family.</text>
</comment>
<dbReference type="Gene3D" id="3.40.190.150">
    <property type="entry name" value="Bordetella uptake gene, domain 1"/>
    <property type="match status" value="1"/>
</dbReference>
<dbReference type="Proteomes" id="UP000617041">
    <property type="component" value="Unassembled WGS sequence"/>
</dbReference>
<dbReference type="PIRSF" id="PIRSF017082">
    <property type="entry name" value="YflP"/>
    <property type="match status" value="1"/>
</dbReference>
<dbReference type="InterPro" id="IPR042100">
    <property type="entry name" value="Bug_dom1"/>
</dbReference>
<evidence type="ECO:0000313" key="2">
    <source>
        <dbReference type="EMBL" id="MBK0392702.1"/>
    </source>
</evidence>
<dbReference type="InterPro" id="IPR005064">
    <property type="entry name" value="BUG"/>
</dbReference>
<dbReference type="EMBL" id="JAEDAO010000001">
    <property type="protein sequence ID" value="MBK0392702.1"/>
    <property type="molecule type" value="Genomic_DNA"/>
</dbReference>
<dbReference type="PANTHER" id="PTHR42928">
    <property type="entry name" value="TRICARBOXYLATE-BINDING PROTEIN"/>
    <property type="match status" value="1"/>
</dbReference>
<proteinExistence type="inferred from homology"/>
<dbReference type="AlphaFoldDB" id="A0A934Q141"/>
<gene>
    <name evidence="2" type="ORF">I8E28_08870</name>
</gene>
<sequence length="317" mass="34107">MLTRRSLILAACLVQQGVRAAGFPERPIKVLHGFPPGGPPDAALRLLARAVEPQLQQPLVIHNQPGAAGMIAAEAVARAAPDGYTLLFGVAANLATGPAIRERPPYAPADFSPIAQVARGPYAWLIRADNPARTMRDFVAWVQSRPGKVAYASPGVGSMHHLATLQLQRETGMEMLHVPYATSRMYDGILSGQVEAMFESLPSPLPHLKARTLRALAVSGPQRLTLLPDVPTLQEEGISLLASSWWGFVGPKALPGSKVDLLNTAINRALDDPQVRSSLAGMGIEPAAGTPREFGDFIWSEYGRWRDLVRSSGLQLQ</sequence>
<reference evidence="2" key="1">
    <citation type="submission" date="2020-12" db="EMBL/GenBank/DDBJ databases">
        <title>Ramlibacter sp. nov., isolated from a freshwater alga, Cryptomonas.</title>
        <authorList>
            <person name="Kim H.M."/>
            <person name="Jeon C.O."/>
        </authorList>
    </citation>
    <scope>NUCLEOTIDE SEQUENCE</scope>
    <source>
        <strain evidence="2">CrO1</strain>
    </source>
</reference>
<dbReference type="Gene3D" id="3.40.190.10">
    <property type="entry name" value="Periplasmic binding protein-like II"/>
    <property type="match status" value="1"/>
</dbReference>
<organism evidence="2 3">
    <name type="scientific">Ramlibacter algicola</name>
    <dbReference type="NCBI Taxonomy" id="2795217"/>
    <lineage>
        <taxon>Bacteria</taxon>
        <taxon>Pseudomonadati</taxon>
        <taxon>Pseudomonadota</taxon>
        <taxon>Betaproteobacteria</taxon>
        <taxon>Burkholderiales</taxon>
        <taxon>Comamonadaceae</taxon>
        <taxon>Ramlibacter</taxon>
    </lineage>
</organism>